<dbReference type="GO" id="GO:0005783">
    <property type="term" value="C:endoplasmic reticulum"/>
    <property type="evidence" value="ECO:0007669"/>
    <property type="project" value="TreeGrafter"/>
</dbReference>
<dbReference type="Proteomes" id="UP000292702">
    <property type="component" value="Unassembled WGS sequence"/>
</dbReference>
<evidence type="ECO:0000256" key="1">
    <source>
        <dbReference type="ARBA" id="ARBA00011045"/>
    </source>
</evidence>
<dbReference type="Gene3D" id="1.25.10.10">
    <property type="entry name" value="Leucine-rich Repeat Variant"/>
    <property type="match status" value="1"/>
</dbReference>
<comment type="similarity">
    <text evidence="1">Belongs to the FES1 family.</text>
</comment>
<gene>
    <name evidence="5" type="primary">FES1</name>
    <name evidence="5" type="ORF">EIP91_011984</name>
</gene>
<dbReference type="EMBL" id="RWJN01000087">
    <property type="protein sequence ID" value="TCD67742.1"/>
    <property type="molecule type" value="Genomic_DNA"/>
</dbReference>
<evidence type="ECO:0000256" key="2">
    <source>
        <dbReference type="ARBA" id="ARBA00022737"/>
    </source>
</evidence>
<dbReference type="GO" id="GO:0000774">
    <property type="term" value="F:adenyl-nucleotide exchange factor activity"/>
    <property type="evidence" value="ECO:0007669"/>
    <property type="project" value="TreeGrafter"/>
</dbReference>
<dbReference type="SUPFAM" id="SSF48371">
    <property type="entry name" value="ARM repeat"/>
    <property type="match status" value="1"/>
</dbReference>
<accession>A0A4R0RKS9</accession>
<dbReference type="Pfam" id="PF08609">
    <property type="entry name" value="Fes1"/>
    <property type="match status" value="1"/>
</dbReference>
<dbReference type="PANTHER" id="PTHR19316:SF18">
    <property type="entry name" value="HSP70-BINDING PROTEIN 1"/>
    <property type="match status" value="1"/>
</dbReference>
<dbReference type="InterPro" id="IPR013918">
    <property type="entry name" value="Nucleotide_exch_fac_Fes1"/>
</dbReference>
<dbReference type="InterPro" id="IPR011989">
    <property type="entry name" value="ARM-like"/>
</dbReference>
<dbReference type="PANTHER" id="PTHR19316">
    <property type="entry name" value="PROTEIN FOLDING REGULATOR"/>
    <property type="match status" value="1"/>
</dbReference>
<evidence type="ECO:0000256" key="3">
    <source>
        <dbReference type="SAM" id="MobiDB-lite"/>
    </source>
</evidence>
<feature type="region of interest" description="Disordered" evidence="3">
    <location>
        <begin position="233"/>
        <end position="264"/>
    </location>
</feature>
<sequence length="367" mass="39573">MDSLLRWGIENSVPTDGQQVPPAQPRKDLDPAIIDHILGKPDAVLMKEALEVAVDETRDEDERLQALDDFEMLVEQIDNANDLLKLKMWEPLQSLLTSSSSSDEIRRQVLWIVGTAVQNNPSAQNAYLDLTPLTTLLSFLSPSVSSAKTRSKAVYALSGLLKHNRAAVRQMEDAGGWEVLKGALEDSDISVRRKTAFLLNSLLLPTTVVQTPAPIPSATSGANHSSSTALTLHPTAQQPSSGPEVSNPIHPNSHASMLSNPSSFSTSELTQAALEQRGILSALVGSLVSPIPYGPDGESEGDPELEEKVVNVLHTYVLSCHGQLSPDQKKSLARFIEEQSTKAGDDGKLAEAWGLAKDDLVALRQAL</sequence>
<organism evidence="5 6">
    <name type="scientific">Steccherinum ochraceum</name>
    <dbReference type="NCBI Taxonomy" id="92696"/>
    <lineage>
        <taxon>Eukaryota</taxon>
        <taxon>Fungi</taxon>
        <taxon>Dikarya</taxon>
        <taxon>Basidiomycota</taxon>
        <taxon>Agaricomycotina</taxon>
        <taxon>Agaricomycetes</taxon>
        <taxon>Polyporales</taxon>
        <taxon>Steccherinaceae</taxon>
        <taxon>Steccherinum</taxon>
    </lineage>
</organism>
<name>A0A4R0RKS9_9APHY</name>
<dbReference type="STRING" id="92696.A0A4R0RKS9"/>
<feature type="domain" description="Nucleotide exchange factor Fes1" evidence="4">
    <location>
        <begin position="1"/>
        <end position="83"/>
    </location>
</feature>
<comment type="caution">
    <text evidence="5">The sequence shown here is derived from an EMBL/GenBank/DDBJ whole genome shotgun (WGS) entry which is preliminary data.</text>
</comment>
<dbReference type="OrthoDB" id="10250458at2759"/>
<dbReference type="InterPro" id="IPR016024">
    <property type="entry name" value="ARM-type_fold"/>
</dbReference>
<keyword evidence="6" id="KW-1185">Reference proteome</keyword>
<keyword evidence="2" id="KW-0677">Repeat</keyword>
<evidence type="ECO:0000313" key="5">
    <source>
        <dbReference type="EMBL" id="TCD67742.1"/>
    </source>
</evidence>
<proteinExistence type="inferred from homology"/>
<evidence type="ECO:0000313" key="6">
    <source>
        <dbReference type="Proteomes" id="UP000292702"/>
    </source>
</evidence>
<dbReference type="AlphaFoldDB" id="A0A4R0RKS9"/>
<dbReference type="InterPro" id="IPR050693">
    <property type="entry name" value="Hsp70_NEF-Inhibitors"/>
</dbReference>
<protein>
    <submittedName>
        <fullName evidence="5">Hsp70 nucleotide exchange factor fes1</fullName>
    </submittedName>
</protein>
<evidence type="ECO:0000259" key="4">
    <source>
        <dbReference type="Pfam" id="PF08609"/>
    </source>
</evidence>
<reference evidence="5 6" key="1">
    <citation type="submission" date="2018-11" db="EMBL/GenBank/DDBJ databases">
        <title>Genome assembly of Steccherinum ochraceum LE-BIN_3174, the white-rot fungus of the Steccherinaceae family (The Residual Polyporoid clade, Polyporales, Basidiomycota).</title>
        <authorList>
            <person name="Fedorova T.V."/>
            <person name="Glazunova O.A."/>
            <person name="Landesman E.O."/>
            <person name="Moiseenko K.V."/>
            <person name="Psurtseva N.V."/>
            <person name="Savinova O.S."/>
            <person name="Shakhova N.V."/>
            <person name="Tyazhelova T.V."/>
            <person name="Vasina D.V."/>
        </authorList>
    </citation>
    <scope>NUCLEOTIDE SEQUENCE [LARGE SCALE GENOMIC DNA]</scope>
    <source>
        <strain evidence="5 6">LE-BIN_3174</strain>
    </source>
</reference>